<comment type="caution">
    <text evidence="15">The sequence shown here is derived from an EMBL/GenBank/DDBJ whole genome shotgun (WGS) entry which is preliminary data.</text>
</comment>
<keyword evidence="8" id="KW-0732">Signal</keyword>
<evidence type="ECO:0000256" key="6">
    <source>
        <dbReference type="ARBA" id="ARBA00022475"/>
    </source>
</evidence>
<dbReference type="OrthoDB" id="9790048at2"/>
<dbReference type="GO" id="GO:0042301">
    <property type="term" value="F:phosphate ion binding"/>
    <property type="evidence" value="ECO:0007669"/>
    <property type="project" value="UniProtKB-UniRule"/>
</dbReference>
<dbReference type="PATRIC" id="fig|1423812.3.peg.1020"/>
<organism evidence="15 16">
    <name type="scientific">Liquorilactobacillus uvarum DSM 19971</name>
    <dbReference type="NCBI Taxonomy" id="1423812"/>
    <lineage>
        <taxon>Bacteria</taxon>
        <taxon>Bacillati</taxon>
        <taxon>Bacillota</taxon>
        <taxon>Bacilli</taxon>
        <taxon>Lactobacillales</taxon>
        <taxon>Lactobacillaceae</taxon>
        <taxon>Liquorilactobacillus</taxon>
    </lineage>
</organism>
<evidence type="ECO:0000256" key="12">
    <source>
        <dbReference type="RuleBase" id="RU367119"/>
    </source>
</evidence>
<dbReference type="SUPFAM" id="SSF53850">
    <property type="entry name" value="Periplasmic binding protein-like II"/>
    <property type="match status" value="1"/>
</dbReference>
<dbReference type="GO" id="GO:0005886">
    <property type="term" value="C:plasma membrane"/>
    <property type="evidence" value="ECO:0007669"/>
    <property type="project" value="UniProtKB-SubCell"/>
</dbReference>
<dbReference type="InterPro" id="IPR050811">
    <property type="entry name" value="Phosphate_ABC_transporter"/>
</dbReference>
<comment type="subunit">
    <text evidence="4 12">The complex is composed of two ATP-binding proteins (PstB), two transmembrane proteins (PstC and PstA) and a solute-binding protein (PstS).</text>
</comment>
<evidence type="ECO:0000256" key="5">
    <source>
        <dbReference type="ARBA" id="ARBA00022448"/>
    </source>
</evidence>
<evidence type="ECO:0000313" key="15">
    <source>
        <dbReference type="EMBL" id="KRL38881.1"/>
    </source>
</evidence>
<comment type="function">
    <text evidence="1">Part of the ABC transporter complex PstSACB involved in phosphate import.</text>
</comment>
<gene>
    <name evidence="15" type="ORF">FD20_GL000956</name>
</gene>
<keyword evidence="11 12" id="KW-0449">Lipoprotein</keyword>
<keyword evidence="7 12" id="KW-0592">Phosphate transport</keyword>
<dbReference type="CDD" id="cd13653">
    <property type="entry name" value="PBP2_phosphate_like_1"/>
    <property type="match status" value="1"/>
</dbReference>
<name>A0A0R1Q2V2_9LACO</name>
<sequence length="300" mass="32717">MFNRKLRLGFLVLAVLISLTGCRPLSKNSLTLAGSTAFQPIVEMAASSYNLRHKKTLVNVQGGGSGTGISQVEEGAIDIGNSDVFASEKKGIKASQLKDHQIAVTGITPIVNPKTGVRNVSQKQLIGIFTGKIKNWRYLGGKNLKIIVINRSIGSGTRNNFEKWGLAGHRSMVAQEQSSTGTVCKIVGATPGTISYIAFPYISNKIQPLSINGVKPSKQNVKTNKWKIWAYEHMYTLKKNDKNTRAFLRYMMSNNVQQKIIPKLGYIPVSSMNFKRSENGTLSNSEGGRAKVDGSHTNGS</sequence>
<evidence type="ECO:0000256" key="8">
    <source>
        <dbReference type="ARBA" id="ARBA00022729"/>
    </source>
</evidence>
<dbReference type="NCBIfam" id="TIGR02136">
    <property type="entry name" value="ptsS_2"/>
    <property type="match status" value="1"/>
</dbReference>
<comment type="similarity">
    <text evidence="3 12">Belongs to the PstS family.</text>
</comment>
<dbReference type="Pfam" id="PF12849">
    <property type="entry name" value="PBP_like_2"/>
    <property type="match status" value="1"/>
</dbReference>
<evidence type="ECO:0000256" key="1">
    <source>
        <dbReference type="ARBA" id="ARBA00002841"/>
    </source>
</evidence>
<dbReference type="AlphaFoldDB" id="A0A0R1Q2V2"/>
<dbReference type="PANTHER" id="PTHR30570:SF4">
    <property type="entry name" value="PHOSPHATE-BINDING PROTEIN PSTS 1"/>
    <property type="match status" value="1"/>
</dbReference>
<keyword evidence="9" id="KW-0472">Membrane</keyword>
<dbReference type="Gene3D" id="3.40.190.10">
    <property type="entry name" value="Periplasmic binding protein-like II"/>
    <property type="match status" value="2"/>
</dbReference>
<dbReference type="STRING" id="1423812.FD20_GL000956"/>
<reference evidence="15 16" key="1">
    <citation type="journal article" date="2015" name="Genome Announc.">
        <title>Expanding the biotechnology potential of lactobacilli through comparative genomics of 213 strains and associated genera.</title>
        <authorList>
            <person name="Sun Z."/>
            <person name="Harris H.M."/>
            <person name="McCann A."/>
            <person name="Guo C."/>
            <person name="Argimon S."/>
            <person name="Zhang W."/>
            <person name="Yang X."/>
            <person name="Jeffery I.B."/>
            <person name="Cooney J.C."/>
            <person name="Kagawa T.F."/>
            <person name="Liu W."/>
            <person name="Song Y."/>
            <person name="Salvetti E."/>
            <person name="Wrobel A."/>
            <person name="Rasinkangas P."/>
            <person name="Parkhill J."/>
            <person name="Rea M.C."/>
            <person name="O'Sullivan O."/>
            <person name="Ritari J."/>
            <person name="Douillard F.P."/>
            <person name="Paul Ross R."/>
            <person name="Yang R."/>
            <person name="Briner A.E."/>
            <person name="Felis G.E."/>
            <person name="de Vos W.M."/>
            <person name="Barrangou R."/>
            <person name="Klaenhammer T.R."/>
            <person name="Caufield P.W."/>
            <person name="Cui Y."/>
            <person name="Zhang H."/>
            <person name="O'Toole P.W."/>
        </authorList>
    </citation>
    <scope>NUCLEOTIDE SEQUENCE [LARGE SCALE GENOMIC DNA]</scope>
    <source>
        <strain evidence="15 16">DSM 19971</strain>
    </source>
</reference>
<keyword evidence="6 12" id="KW-1003">Cell membrane</keyword>
<protein>
    <recommendedName>
        <fullName evidence="12">Phosphate-binding protein</fullName>
    </recommendedName>
</protein>
<dbReference type="PROSITE" id="PS51257">
    <property type="entry name" value="PROKAR_LIPOPROTEIN"/>
    <property type="match status" value="1"/>
</dbReference>
<evidence type="ECO:0000256" key="9">
    <source>
        <dbReference type="ARBA" id="ARBA00023136"/>
    </source>
</evidence>
<dbReference type="GO" id="GO:0006817">
    <property type="term" value="P:phosphate ion transport"/>
    <property type="evidence" value="ECO:0007669"/>
    <property type="project" value="UniProtKB-UniRule"/>
</dbReference>
<evidence type="ECO:0000256" key="2">
    <source>
        <dbReference type="ARBA" id="ARBA00004193"/>
    </source>
</evidence>
<evidence type="ECO:0000256" key="4">
    <source>
        <dbReference type="ARBA" id="ARBA00011529"/>
    </source>
</evidence>
<feature type="region of interest" description="Disordered" evidence="13">
    <location>
        <begin position="278"/>
        <end position="300"/>
    </location>
</feature>
<dbReference type="RefSeq" id="WP_057735830.1">
    <property type="nucleotide sequence ID" value="NZ_AZEG01000002.1"/>
</dbReference>
<feature type="domain" description="PBP" evidence="14">
    <location>
        <begin position="28"/>
        <end position="254"/>
    </location>
</feature>
<evidence type="ECO:0000256" key="13">
    <source>
        <dbReference type="SAM" id="MobiDB-lite"/>
    </source>
</evidence>
<evidence type="ECO:0000256" key="3">
    <source>
        <dbReference type="ARBA" id="ARBA00008725"/>
    </source>
</evidence>
<keyword evidence="5 12" id="KW-0813">Transport</keyword>
<evidence type="ECO:0000259" key="14">
    <source>
        <dbReference type="Pfam" id="PF12849"/>
    </source>
</evidence>
<dbReference type="Proteomes" id="UP000051155">
    <property type="component" value="Unassembled WGS sequence"/>
</dbReference>
<comment type="subcellular location">
    <subcellularLocation>
        <location evidence="2 12">Cell membrane</location>
        <topology evidence="2 12">Lipid-anchor</topology>
    </subcellularLocation>
</comment>
<dbReference type="PANTHER" id="PTHR30570">
    <property type="entry name" value="PERIPLASMIC PHOSPHATE BINDING COMPONENT OF PHOSPHATE ABC TRANSPORTER"/>
    <property type="match status" value="1"/>
</dbReference>
<evidence type="ECO:0000256" key="11">
    <source>
        <dbReference type="ARBA" id="ARBA00023288"/>
    </source>
</evidence>
<dbReference type="InterPro" id="IPR024370">
    <property type="entry name" value="PBP_domain"/>
</dbReference>
<keyword evidence="16" id="KW-1185">Reference proteome</keyword>
<keyword evidence="10 12" id="KW-0564">Palmitate</keyword>
<dbReference type="InterPro" id="IPR011862">
    <property type="entry name" value="Phos-bd"/>
</dbReference>
<dbReference type="EMBL" id="AZEG01000002">
    <property type="protein sequence ID" value="KRL38881.1"/>
    <property type="molecule type" value="Genomic_DNA"/>
</dbReference>
<evidence type="ECO:0000256" key="10">
    <source>
        <dbReference type="ARBA" id="ARBA00023139"/>
    </source>
</evidence>
<comment type="function">
    <text evidence="12">Involved in the system for phosphate transport across the cytoplasmic membrane.</text>
</comment>
<evidence type="ECO:0000313" key="16">
    <source>
        <dbReference type="Proteomes" id="UP000051155"/>
    </source>
</evidence>
<accession>A0A0R1Q2V2</accession>
<proteinExistence type="inferred from homology"/>
<evidence type="ECO:0000256" key="7">
    <source>
        <dbReference type="ARBA" id="ARBA00022592"/>
    </source>
</evidence>